<proteinExistence type="predicted"/>
<feature type="compositionally biased region" description="Low complexity" evidence="1">
    <location>
        <begin position="36"/>
        <end position="48"/>
    </location>
</feature>
<dbReference type="EMBL" id="JBBPHU010000001">
    <property type="protein sequence ID" value="KAK7524901.1"/>
    <property type="molecule type" value="Genomic_DNA"/>
</dbReference>
<feature type="compositionally biased region" description="Basic residues" evidence="1">
    <location>
        <begin position="849"/>
        <end position="862"/>
    </location>
</feature>
<feature type="compositionally biased region" description="Basic and acidic residues" evidence="1">
    <location>
        <begin position="183"/>
        <end position="192"/>
    </location>
</feature>
<evidence type="ECO:0000256" key="1">
    <source>
        <dbReference type="SAM" id="MobiDB-lite"/>
    </source>
</evidence>
<evidence type="ECO:0000313" key="3">
    <source>
        <dbReference type="Proteomes" id="UP001363622"/>
    </source>
</evidence>
<feature type="compositionally biased region" description="Basic and acidic residues" evidence="1">
    <location>
        <begin position="655"/>
        <end position="678"/>
    </location>
</feature>
<feature type="compositionally biased region" description="Acidic residues" evidence="1">
    <location>
        <begin position="511"/>
        <end position="524"/>
    </location>
</feature>
<feature type="compositionally biased region" description="Basic and acidic residues" evidence="1">
    <location>
        <begin position="435"/>
        <end position="450"/>
    </location>
</feature>
<evidence type="ECO:0000313" key="2">
    <source>
        <dbReference type="EMBL" id="KAK7524901.1"/>
    </source>
</evidence>
<reference evidence="2 3" key="1">
    <citation type="submission" date="2024-04" db="EMBL/GenBank/DDBJ databases">
        <title>Phyllosticta paracitricarpa is synonymous to the EU quarantine fungus P. citricarpa based on phylogenomic analyses.</title>
        <authorList>
            <consortium name="Lawrence Berkeley National Laboratory"/>
            <person name="Van Ingen-Buijs V.A."/>
            <person name="Van Westerhoven A.C."/>
            <person name="Haridas S."/>
            <person name="Skiadas P."/>
            <person name="Martin F."/>
            <person name="Groenewald J.Z."/>
            <person name="Crous P.W."/>
            <person name="Seidl M.F."/>
        </authorList>
    </citation>
    <scope>NUCLEOTIDE SEQUENCE [LARGE SCALE GENOMIC DNA]</scope>
    <source>
        <strain evidence="2 3">CBS 123371</strain>
    </source>
</reference>
<organism evidence="2 3">
    <name type="scientific">Phyllosticta citriasiana</name>
    <dbReference type="NCBI Taxonomy" id="595635"/>
    <lineage>
        <taxon>Eukaryota</taxon>
        <taxon>Fungi</taxon>
        <taxon>Dikarya</taxon>
        <taxon>Ascomycota</taxon>
        <taxon>Pezizomycotina</taxon>
        <taxon>Dothideomycetes</taxon>
        <taxon>Dothideomycetes incertae sedis</taxon>
        <taxon>Botryosphaeriales</taxon>
        <taxon>Phyllostictaceae</taxon>
        <taxon>Phyllosticta</taxon>
    </lineage>
</organism>
<feature type="compositionally biased region" description="Basic and acidic residues" evidence="1">
    <location>
        <begin position="704"/>
        <end position="715"/>
    </location>
</feature>
<keyword evidence="3" id="KW-1185">Reference proteome</keyword>
<feature type="compositionally biased region" description="Basic and acidic residues" evidence="1">
    <location>
        <begin position="386"/>
        <end position="403"/>
    </location>
</feature>
<feature type="compositionally biased region" description="Low complexity" evidence="1">
    <location>
        <begin position="679"/>
        <end position="688"/>
    </location>
</feature>
<feature type="compositionally biased region" description="Basic and acidic residues" evidence="1">
    <location>
        <begin position="217"/>
        <end position="226"/>
    </location>
</feature>
<feature type="compositionally biased region" description="Acidic residues" evidence="1">
    <location>
        <begin position="464"/>
        <end position="481"/>
    </location>
</feature>
<feature type="region of interest" description="Disordered" evidence="1">
    <location>
        <begin position="164"/>
        <end position="750"/>
    </location>
</feature>
<feature type="compositionally biased region" description="Low complexity" evidence="1">
    <location>
        <begin position="725"/>
        <end position="734"/>
    </location>
</feature>
<feature type="compositionally biased region" description="Basic and acidic residues" evidence="1">
    <location>
        <begin position="740"/>
        <end position="750"/>
    </location>
</feature>
<feature type="compositionally biased region" description="Basic and acidic residues" evidence="1">
    <location>
        <begin position="201"/>
        <end position="210"/>
    </location>
</feature>
<name>A0ABR1L1C8_9PEZI</name>
<comment type="caution">
    <text evidence="2">The sequence shown here is derived from an EMBL/GenBank/DDBJ whole genome shotgun (WGS) entry which is preliminary data.</text>
</comment>
<feature type="region of interest" description="Disordered" evidence="1">
    <location>
        <begin position="826"/>
        <end position="1038"/>
    </location>
</feature>
<accession>A0ABR1L1C8</accession>
<feature type="compositionally biased region" description="Polar residues" evidence="1">
    <location>
        <begin position="371"/>
        <end position="381"/>
    </location>
</feature>
<feature type="region of interest" description="Disordered" evidence="1">
    <location>
        <begin position="1"/>
        <end position="147"/>
    </location>
</feature>
<feature type="compositionally biased region" description="Low complexity" evidence="1">
    <location>
        <begin position="111"/>
        <end position="121"/>
    </location>
</feature>
<dbReference type="Proteomes" id="UP001363622">
    <property type="component" value="Unassembled WGS sequence"/>
</dbReference>
<feature type="compositionally biased region" description="Basic residues" evidence="1">
    <location>
        <begin position="965"/>
        <end position="976"/>
    </location>
</feature>
<protein>
    <submittedName>
        <fullName evidence="2">Uncharacterized protein</fullName>
    </submittedName>
</protein>
<feature type="compositionally biased region" description="Basic and acidic residues" evidence="1">
    <location>
        <begin position="617"/>
        <end position="630"/>
    </location>
</feature>
<gene>
    <name evidence="2" type="ORF">IWZ03DRAFT_368453</name>
</gene>
<feature type="compositionally biased region" description="Polar residues" evidence="1">
    <location>
        <begin position="17"/>
        <end position="26"/>
    </location>
</feature>
<feature type="compositionally biased region" description="Polar residues" evidence="1">
    <location>
        <begin position="1010"/>
        <end position="1027"/>
    </location>
</feature>
<sequence length="1038" mass="110244">MAGSPSTTSTPPPAEQGQPTRPTTFDASWDATDASAFDPAALPLAKAPRAWERQPHSPFARNGKYRKVWKRNELRTTRSQAKAGDAKESLNKGDQSAMQSPRKVVKKRVLDAPPTDPTATPGRVRPKSKAFAPTRYDSPRRHSGRIARKLVSTDLAESSPAVFGSVWTGDKSKNSVTVTKVEQNTDGRDAHSTDTAQSETMKADTAEKTTSEGAVEETGHGLEKETVSPLAAGEEEAGKQVVEQTTKKDQEGATTKLDAAEQVQDTSSEVDTAPANPSLEPGNSSTESAEVFGQNEAAESNVADPGNQKSPGAEELENSDPAPTETPDDKPQNQMIDVVGEQEPTVQDSEIKPEPTSSTTAAPDDAPIEATVNSDLVNQDLITDCTESHTKSEVELDDQKTPHSETAIPETATASRASQGPEADVAVQESVAEPGLERPTDAPEDHRVAQEPDVPPNEAKLEEREEPDQSADLVDGVEDSTQDATSSSSKVEPPKRPNLEFSASSLFGEAPDADEEEKEPEVAEAEQNVTGSDGSEDADGSLIDMPSPSLSNTESPRFASVADTLTLHLPDNLSSREDDTSEEDATLESPTDADTAYLKEFLSRSDAAKANRTASMSKRESLTNRRDSGRVRQALASPRVALETKDPNSPLSDSPSKRSRSEEESKSSIKKPRLEAEAKALAAETTSEANEDIAADLTLSQSLSEKKEAAPEAKSTRRSSRARTTRIPSTPAAPNRIPVRRADGNEPVVLKKTEAQELAIATRTNTRRNKGGAVAAPARLKKLQAEALKAESSPSGPPLVCSNPEIEIFEASRIKWDQQLVYFQGKENSTPDSFSDDELASGGVDERLKSKKAATPRARRTRGLGASNGTPAKGLLAPASLLPESVQAEVETTKSEAKNPAKVGRPKKASAPAKETPADAPTSSDPLASLVESTEMPRKETPIPLPKPNPPKIAQSQLPTPAAARKSRLQSPKKIKLPGPVQPAAKQAQSKAGGVGITSGTPKKMPVTRVGTTSGESTGNATGSGMSIGQRRRAGRRA</sequence>